<organism evidence="12 13">
    <name type="scientific">Helobdella robusta</name>
    <name type="common">Californian leech</name>
    <dbReference type="NCBI Taxonomy" id="6412"/>
    <lineage>
        <taxon>Eukaryota</taxon>
        <taxon>Metazoa</taxon>
        <taxon>Spiralia</taxon>
        <taxon>Lophotrochozoa</taxon>
        <taxon>Annelida</taxon>
        <taxon>Clitellata</taxon>
        <taxon>Hirudinea</taxon>
        <taxon>Rhynchobdellida</taxon>
        <taxon>Glossiphoniidae</taxon>
        <taxon>Helobdella</taxon>
    </lineage>
</organism>
<dbReference type="CTD" id="20217561"/>
<dbReference type="GO" id="GO:0019752">
    <property type="term" value="P:carboxylic acid metabolic process"/>
    <property type="evidence" value="ECO:0007669"/>
    <property type="project" value="InterPro"/>
</dbReference>
<dbReference type="Pfam" id="PF00282">
    <property type="entry name" value="Pyridoxal_deC"/>
    <property type="match status" value="1"/>
</dbReference>
<evidence type="ECO:0000259" key="9">
    <source>
        <dbReference type="Pfam" id="PF22930"/>
    </source>
</evidence>
<keyword evidence="5" id="KW-0456">Lyase</keyword>
<accession>T1G914</accession>
<dbReference type="PANTHER" id="PTHR42735">
    <property type="match status" value="1"/>
</dbReference>
<dbReference type="RefSeq" id="XP_009019724.1">
    <property type="nucleotide sequence ID" value="XM_009021476.1"/>
</dbReference>
<name>T1G914_HELRO</name>
<feature type="domain" description="PDXDC1-like third" evidence="10">
    <location>
        <begin position="607"/>
        <end position="713"/>
    </location>
</feature>
<evidence type="ECO:0000259" key="10">
    <source>
        <dbReference type="Pfam" id="PF22937"/>
    </source>
</evidence>
<feature type="compositionally biased region" description="Polar residues" evidence="8">
    <location>
        <begin position="481"/>
        <end position="496"/>
    </location>
</feature>
<dbReference type="FunFam" id="3.40.640.10:FF:000036">
    <property type="entry name" value="pyridoxal-dependent decarboxylase domain-containing protein 1 isoform X2"/>
    <property type="match status" value="1"/>
</dbReference>
<evidence type="ECO:0000256" key="1">
    <source>
        <dbReference type="ARBA" id="ARBA00001933"/>
    </source>
</evidence>
<dbReference type="EMBL" id="KB096742">
    <property type="protein sequence ID" value="ESO02316.1"/>
    <property type="molecule type" value="Genomic_DNA"/>
</dbReference>
<dbReference type="Gene3D" id="3.90.1150.170">
    <property type="match status" value="1"/>
</dbReference>
<comment type="cofactor">
    <cofactor evidence="1">
        <name>pyridoxal 5'-phosphate</name>
        <dbReference type="ChEBI" id="CHEBI:597326"/>
    </cofactor>
</comment>
<evidence type="ECO:0000256" key="6">
    <source>
        <dbReference type="ARBA" id="ARBA00047190"/>
    </source>
</evidence>
<keyword evidence="13" id="KW-1185">Reference proteome</keyword>
<dbReference type="HOGENOM" id="CLU_014327_1_0_1"/>
<dbReference type="PANTHER" id="PTHR42735:SF1">
    <property type="entry name" value="PYRIDOXAL-DEPENDENT DECARBOXYLASE DOMAIN-CONTAINING PROTEIN 1-RELATED"/>
    <property type="match status" value="1"/>
</dbReference>
<protein>
    <recommendedName>
        <fullName evidence="6">Pyridoxal-dependent decarboxylase domain-containing protein 1</fullName>
    </recommendedName>
</protein>
<keyword evidence="3" id="KW-0210">Decarboxylase</keyword>
<comment type="similarity">
    <text evidence="2">Belongs to the group II decarboxylase family.</text>
</comment>
<feature type="region of interest" description="Disordered" evidence="8">
    <location>
        <begin position="481"/>
        <end position="523"/>
    </location>
</feature>
<dbReference type="InterPro" id="IPR002129">
    <property type="entry name" value="PyrdxlP-dep_de-COase"/>
</dbReference>
<evidence type="ECO:0000256" key="4">
    <source>
        <dbReference type="ARBA" id="ARBA00022898"/>
    </source>
</evidence>
<dbReference type="SUPFAM" id="SSF53383">
    <property type="entry name" value="PLP-dependent transferases"/>
    <property type="match status" value="1"/>
</dbReference>
<reference evidence="12" key="3">
    <citation type="submission" date="2015-06" db="UniProtKB">
        <authorList>
            <consortium name="EnsemblMetazoa"/>
        </authorList>
    </citation>
    <scope>IDENTIFICATION</scope>
</reference>
<dbReference type="EMBL" id="AMQM01000843">
    <property type="status" value="NOT_ANNOTATED_CDS"/>
    <property type="molecule type" value="Genomic_DNA"/>
</dbReference>
<dbReference type="OrthoDB" id="2161780at2759"/>
<dbReference type="InterPro" id="IPR015421">
    <property type="entry name" value="PyrdxlP-dep_Trfase_major"/>
</dbReference>
<dbReference type="EnsemblMetazoa" id="HelroT94509">
    <property type="protein sequence ID" value="HelroP94509"/>
    <property type="gene ID" value="HelroG94509"/>
</dbReference>
<dbReference type="KEGG" id="hro:HELRODRAFT_94509"/>
<gene>
    <name evidence="12" type="primary">20217561</name>
    <name evidence="11" type="ORF">HELRODRAFT_94509</name>
</gene>
<dbReference type="GO" id="GO:0016831">
    <property type="term" value="F:carboxy-lyase activity"/>
    <property type="evidence" value="ECO:0007669"/>
    <property type="project" value="UniProtKB-KW"/>
</dbReference>
<feature type="domain" description="PDXDC1/PDXD2 second" evidence="9">
    <location>
        <begin position="463"/>
        <end position="601"/>
    </location>
</feature>
<proteinExistence type="inferred from homology"/>
<dbReference type="Proteomes" id="UP000015101">
    <property type="component" value="Unassembled WGS sequence"/>
</dbReference>
<feature type="compositionally biased region" description="Low complexity" evidence="8">
    <location>
        <begin position="502"/>
        <end position="521"/>
    </location>
</feature>
<keyword evidence="7" id="KW-0175">Coiled coil</keyword>
<sequence>MADIDQEKLLPRNVVADEMSSVQLDSDLKNVAKDDRLAHRSAENSEIGEDENNKCNDKLDYEDGDFKNEKSAFPFHKYLTNPLMLLLDDVCIKSNNILDSIFNELTTDDDDDGRQQSYSNIPLILQGCGSGLKETTEHIENLIQFENYDPDHNEISKLIPANLHEIDNLAGLSIVSHSLGAYVSVLEAAHLKYLATKIVTDISLWISRMFRYPDSAAHFHEDEKEGILKICQLAMHKKFPKYSTDGFVALYNKPPVIYISSSAKHNMAQHICHQLGLPLSSICTVPCTLGKMDIPALKKLVDDDVTRMKTPVIVIAFVGTPLLGRCDDLNELREICRQYDLWLHLEGCGLSLLTLPTVPGHLQSASICNSMTLNMAAWLALPALPFVTLFRSPDIVLSRLVALSTFNVRFKLNCTPLWLSILNLGYYKTLARFQFHYKVATMIYNRLKSIEIDNELAVFDLESPSVVFKYQIKRGNQESLESNLSKGADSDAQSPSPKLDSSEASPSPLSSSSSSSSSSSPFGPKDSYCDTLNIWLADMLKHAAPDIHISVVDVDDVGMCMRYAPLESSYGDWTLLNVTQEDVDNFLDCLEQNINVIDATVAMKKEFNDIIQEQDNIRLVELQTWAGLGAVQYVPDNLVKFADELSEEAKNEVNSLNQQIVQQLKSSDSAFSLGLTENEVYCIRFGLVTRDTDLEELIGVVIETGKKVEESSKYLETMADVVKKGIEKAAEDLEKENREKLLQEGLLRQVPLVSSLINWWSPAPKDVIKGRTFDLTSGKIVSTEEIYKSGIQILEHPVPNSNQPIRDHPSKFSLKRKPKPVHHTTEAAVSQNVNNNNNNNNNINNNNNNNMDNNINNNNSIVDKNIVKTSLDGNNNIEVNNLNGPSTGGIPNSKEALNSN</sequence>
<dbReference type="InParanoid" id="T1G914"/>
<dbReference type="AlphaFoldDB" id="T1G914"/>
<dbReference type="FunCoup" id="T1G914">
    <property type="interactions" value="1514"/>
</dbReference>
<evidence type="ECO:0000256" key="8">
    <source>
        <dbReference type="SAM" id="MobiDB-lite"/>
    </source>
</evidence>
<feature type="region of interest" description="Disordered" evidence="8">
    <location>
        <begin position="832"/>
        <end position="857"/>
    </location>
</feature>
<dbReference type="Pfam" id="PF22930">
    <property type="entry name" value="PDXDC1-like_cen"/>
    <property type="match status" value="1"/>
</dbReference>
<reference evidence="11 13" key="2">
    <citation type="journal article" date="2013" name="Nature">
        <title>Insights into bilaterian evolution from three spiralian genomes.</title>
        <authorList>
            <person name="Simakov O."/>
            <person name="Marletaz F."/>
            <person name="Cho S.J."/>
            <person name="Edsinger-Gonzales E."/>
            <person name="Havlak P."/>
            <person name="Hellsten U."/>
            <person name="Kuo D.H."/>
            <person name="Larsson T."/>
            <person name="Lv J."/>
            <person name="Arendt D."/>
            <person name="Savage R."/>
            <person name="Osoegawa K."/>
            <person name="de Jong P."/>
            <person name="Grimwood J."/>
            <person name="Chapman J.A."/>
            <person name="Shapiro H."/>
            <person name="Aerts A."/>
            <person name="Otillar R.P."/>
            <person name="Terry A.Y."/>
            <person name="Boore J.L."/>
            <person name="Grigoriev I.V."/>
            <person name="Lindberg D.R."/>
            <person name="Seaver E.C."/>
            <person name="Weisblat D.A."/>
            <person name="Putnam N.H."/>
            <person name="Rokhsar D.S."/>
        </authorList>
    </citation>
    <scope>NUCLEOTIDE SEQUENCE</scope>
</reference>
<dbReference type="InterPro" id="IPR015424">
    <property type="entry name" value="PyrdxlP-dep_Trfase"/>
</dbReference>
<dbReference type="GO" id="GO:0030170">
    <property type="term" value="F:pyridoxal phosphate binding"/>
    <property type="evidence" value="ECO:0007669"/>
    <property type="project" value="InterPro"/>
</dbReference>
<evidence type="ECO:0000313" key="13">
    <source>
        <dbReference type="Proteomes" id="UP000015101"/>
    </source>
</evidence>
<dbReference type="GeneID" id="20217561"/>
<keyword evidence="4" id="KW-0663">Pyridoxal phosphate</keyword>
<reference evidence="13" key="1">
    <citation type="submission" date="2012-12" db="EMBL/GenBank/DDBJ databases">
        <authorList>
            <person name="Hellsten U."/>
            <person name="Grimwood J."/>
            <person name="Chapman J.A."/>
            <person name="Shapiro H."/>
            <person name="Aerts A."/>
            <person name="Otillar R.P."/>
            <person name="Terry A.Y."/>
            <person name="Boore J.L."/>
            <person name="Simakov O."/>
            <person name="Marletaz F."/>
            <person name="Cho S.-J."/>
            <person name="Edsinger-Gonzales E."/>
            <person name="Havlak P."/>
            <person name="Kuo D.-H."/>
            <person name="Larsson T."/>
            <person name="Lv J."/>
            <person name="Arendt D."/>
            <person name="Savage R."/>
            <person name="Osoegawa K."/>
            <person name="de Jong P."/>
            <person name="Lindberg D.R."/>
            <person name="Seaver E.C."/>
            <person name="Weisblat D.A."/>
            <person name="Putnam N.H."/>
            <person name="Grigoriev I.V."/>
            <person name="Rokhsar D.S."/>
        </authorList>
    </citation>
    <scope>NUCLEOTIDE SEQUENCE</scope>
</reference>
<dbReference type="InterPro" id="IPR055102">
    <property type="entry name" value="PDXDC1-like_3rd"/>
</dbReference>
<dbReference type="STRING" id="6412.T1G914"/>
<evidence type="ECO:0000256" key="3">
    <source>
        <dbReference type="ARBA" id="ARBA00022793"/>
    </source>
</evidence>
<feature type="region of interest" description="Disordered" evidence="8">
    <location>
        <begin position="880"/>
        <end position="900"/>
    </location>
</feature>
<evidence type="ECO:0000313" key="12">
    <source>
        <dbReference type="EnsemblMetazoa" id="HelroP94509"/>
    </source>
</evidence>
<dbReference type="OMA" id="RLQYACR"/>
<dbReference type="InterPro" id="IPR055103">
    <property type="entry name" value="PDXDC1-like_2nd"/>
</dbReference>
<evidence type="ECO:0000256" key="2">
    <source>
        <dbReference type="ARBA" id="ARBA00009533"/>
    </source>
</evidence>
<evidence type="ECO:0000313" key="11">
    <source>
        <dbReference type="EMBL" id="ESO02316.1"/>
    </source>
</evidence>
<dbReference type="Pfam" id="PF22937">
    <property type="entry name" value="PDXDC1-like_cen2"/>
    <property type="match status" value="1"/>
</dbReference>
<evidence type="ECO:0000256" key="7">
    <source>
        <dbReference type="SAM" id="Coils"/>
    </source>
</evidence>
<feature type="coiled-coil region" evidence="7">
    <location>
        <begin position="639"/>
        <end position="666"/>
    </location>
</feature>
<dbReference type="InterPro" id="IPR050477">
    <property type="entry name" value="GrpII_AminoAcid_Decarb"/>
</dbReference>
<dbReference type="Gene3D" id="3.40.640.10">
    <property type="entry name" value="Type I PLP-dependent aspartate aminotransferase-like (Major domain)"/>
    <property type="match status" value="1"/>
</dbReference>
<dbReference type="eggNOG" id="KOG0630">
    <property type="taxonomic scope" value="Eukaryota"/>
</dbReference>
<evidence type="ECO:0000256" key="5">
    <source>
        <dbReference type="ARBA" id="ARBA00023239"/>
    </source>
</evidence>